<comment type="caution">
    <text evidence="2">The sequence shown here is derived from an EMBL/GenBank/DDBJ whole genome shotgun (WGS) entry which is preliminary data.</text>
</comment>
<accession>A0A4Y2MJL8</accession>
<evidence type="ECO:0000313" key="3">
    <source>
        <dbReference type="Proteomes" id="UP000499080"/>
    </source>
</evidence>
<name>A0A4Y2MJL8_ARAVE</name>
<feature type="region of interest" description="Disordered" evidence="1">
    <location>
        <begin position="75"/>
        <end position="101"/>
    </location>
</feature>
<gene>
    <name evidence="2" type="ORF">AVEN_87943_1</name>
</gene>
<dbReference type="EMBL" id="BGPR01123088">
    <property type="protein sequence ID" value="GBN25957.1"/>
    <property type="molecule type" value="Genomic_DNA"/>
</dbReference>
<sequence length="101" mass="11303">MTVIYYDSKLGSASFEVADKFWFLKLALQIDTENSATGPSRTPRGTHTKGWEPQLYRDELWINRTKLRRRMVEDEPAVVSPLDPTANPAGVLVHGGRSGCP</sequence>
<reference evidence="2 3" key="1">
    <citation type="journal article" date="2019" name="Sci. Rep.">
        <title>Orb-weaving spider Araneus ventricosus genome elucidates the spidroin gene catalogue.</title>
        <authorList>
            <person name="Kono N."/>
            <person name="Nakamura H."/>
            <person name="Ohtoshi R."/>
            <person name="Moran D.A.P."/>
            <person name="Shinohara A."/>
            <person name="Yoshida Y."/>
            <person name="Fujiwara M."/>
            <person name="Mori M."/>
            <person name="Tomita M."/>
            <person name="Arakawa K."/>
        </authorList>
    </citation>
    <scope>NUCLEOTIDE SEQUENCE [LARGE SCALE GENOMIC DNA]</scope>
</reference>
<dbReference type="Proteomes" id="UP000499080">
    <property type="component" value="Unassembled WGS sequence"/>
</dbReference>
<organism evidence="2 3">
    <name type="scientific">Araneus ventricosus</name>
    <name type="common">Orbweaver spider</name>
    <name type="synonym">Epeira ventricosa</name>
    <dbReference type="NCBI Taxonomy" id="182803"/>
    <lineage>
        <taxon>Eukaryota</taxon>
        <taxon>Metazoa</taxon>
        <taxon>Ecdysozoa</taxon>
        <taxon>Arthropoda</taxon>
        <taxon>Chelicerata</taxon>
        <taxon>Arachnida</taxon>
        <taxon>Araneae</taxon>
        <taxon>Araneomorphae</taxon>
        <taxon>Entelegynae</taxon>
        <taxon>Araneoidea</taxon>
        <taxon>Araneidae</taxon>
        <taxon>Araneus</taxon>
    </lineage>
</organism>
<dbReference type="AlphaFoldDB" id="A0A4Y2MJL8"/>
<proteinExistence type="predicted"/>
<keyword evidence="3" id="KW-1185">Reference proteome</keyword>
<protein>
    <submittedName>
        <fullName evidence="2">Uncharacterized protein</fullName>
    </submittedName>
</protein>
<evidence type="ECO:0000313" key="2">
    <source>
        <dbReference type="EMBL" id="GBN25957.1"/>
    </source>
</evidence>
<evidence type="ECO:0000256" key="1">
    <source>
        <dbReference type="SAM" id="MobiDB-lite"/>
    </source>
</evidence>